<evidence type="ECO:0008006" key="5">
    <source>
        <dbReference type="Google" id="ProtNLM"/>
    </source>
</evidence>
<dbReference type="InterPro" id="IPR020845">
    <property type="entry name" value="AMP-binding_CS"/>
</dbReference>
<organism evidence="3 4">
    <name type="scientific">Halogranum salarium B-1</name>
    <dbReference type="NCBI Taxonomy" id="1210908"/>
    <lineage>
        <taxon>Archaea</taxon>
        <taxon>Methanobacteriati</taxon>
        <taxon>Methanobacteriota</taxon>
        <taxon>Stenosarchaea group</taxon>
        <taxon>Halobacteria</taxon>
        <taxon>Halobacteriales</taxon>
        <taxon>Haloferacaceae</taxon>
    </lineage>
</organism>
<dbReference type="InterPro" id="IPR025110">
    <property type="entry name" value="AMP-bd_C"/>
</dbReference>
<feature type="domain" description="AMP-binding enzyme C-terminal" evidence="2">
    <location>
        <begin position="448"/>
        <end position="523"/>
    </location>
</feature>
<sequence>MPNKIRENGAGVGIEPSARSCRDHDLSFSKGLVRETTVFSHIMNFATHVDTAARNAPDSLAVGDSRESLTFGELSQSSDRIADALAHRGVAVGDHVAISMANSVAFVCTYLGVLKRGAVAVPLNRRFTDEQTEYVLADSDAVAVVTSRHDGAVPTAIDGETCEYAALLGTEGGDTDVEPRRSEELAELLYTSGTTGAPKGVYHTHGNLDANARGYIDCNRWSRDDVALTVCQCFHVTGLNITTTPFLALEAENHLLTEWDVEAALATIERHDVTYTFLIPTMVVELLEHEHVEAYDLTSLRTVGVGGSPMPERRIAEVESALGCTLVEGYGMTETTPLATMNRPDDAGRKPGSVGRPVANAVTVRIEDHRTRTPVERGERGEVLWRGDTVTPGYNRQQLTESAFVERDGVRWLRSGDVGWMDDDGFLYIVDRLEDMFTTGCGDVYPHEIEDAIYELAAVQQVAIVDSTDDVRGTTVTTIVTCRDGETVSAAEIKRVCERQLESHEVPDRVVFVDEFPRTATGKLDRGALRREFG</sequence>
<proteinExistence type="predicted"/>
<evidence type="ECO:0000313" key="4">
    <source>
        <dbReference type="Proteomes" id="UP000007813"/>
    </source>
</evidence>
<dbReference type="PROSITE" id="PS00455">
    <property type="entry name" value="AMP_BINDING"/>
    <property type="match status" value="1"/>
</dbReference>
<protein>
    <recommendedName>
        <fullName evidence="5">AMP-dependent synthetase and ligase</fullName>
    </recommendedName>
</protein>
<dbReference type="InterPro" id="IPR050237">
    <property type="entry name" value="ATP-dep_AMP-bd_enzyme"/>
</dbReference>
<evidence type="ECO:0000259" key="2">
    <source>
        <dbReference type="Pfam" id="PF13193"/>
    </source>
</evidence>
<dbReference type="Pfam" id="PF00501">
    <property type="entry name" value="AMP-binding"/>
    <property type="match status" value="1"/>
</dbReference>
<comment type="caution">
    <text evidence="3">The sequence shown here is derived from an EMBL/GenBank/DDBJ whole genome shotgun (WGS) entry which is preliminary data.</text>
</comment>
<dbReference type="GO" id="GO:0016878">
    <property type="term" value="F:acid-thiol ligase activity"/>
    <property type="evidence" value="ECO:0007669"/>
    <property type="project" value="UniProtKB-ARBA"/>
</dbReference>
<dbReference type="Gene3D" id="3.40.50.12780">
    <property type="entry name" value="N-terminal domain of ligase-like"/>
    <property type="match status" value="1"/>
</dbReference>
<accession>J3JEF5</accession>
<dbReference type="SUPFAM" id="SSF56801">
    <property type="entry name" value="Acetyl-CoA synthetase-like"/>
    <property type="match status" value="1"/>
</dbReference>
<dbReference type="InterPro" id="IPR042099">
    <property type="entry name" value="ANL_N_sf"/>
</dbReference>
<dbReference type="PATRIC" id="fig|1210908.3.peg.3555"/>
<name>J3JEF5_9EURY</name>
<dbReference type="Proteomes" id="UP000007813">
    <property type="component" value="Unassembled WGS sequence"/>
</dbReference>
<dbReference type="InterPro" id="IPR000873">
    <property type="entry name" value="AMP-dep_synth/lig_dom"/>
</dbReference>
<dbReference type="eggNOG" id="arCOG00856">
    <property type="taxonomic scope" value="Archaea"/>
</dbReference>
<dbReference type="PANTHER" id="PTHR43767:SF1">
    <property type="entry name" value="NONRIBOSOMAL PEPTIDE SYNTHASE PES1 (EUROFUNG)-RELATED"/>
    <property type="match status" value="1"/>
</dbReference>
<dbReference type="InterPro" id="IPR045851">
    <property type="entry name" value="AMP-bd_C_sf"/>
</dbReference>
<dbReference type="AlphaFoldDB" id="J3JEF5"/>
<evidence type="ECO:0000313" key="3">
    <source>
        <dbReference type="EMBL" id="EJN58321.1"/>
    </source>
</evidence>
<dbReference type="PANTHER" id="PTHR43767">
    <property type="entry name" value="LONG-CHAIN-FATTY-ACID--COA LIGASE"/>
    <property type="match status" value="1"/>
</dbReference>
<feature type="domain" description="AMP-dependent synthetase/ligase" evidence="1">
    <location>
        <begin position="50"/>
        <end position="394"/>
    </location>
</feature>
<gene>
    <name evidence="3" type="ORF">HSB1_37380</name>
</gene>
<dbReference type="Gene3D" id="3.30.300.30">
    <property type="match status" value="1"/>
</dbReference>
<evidence type="ECO:0000259" key="1">
    <source>
        <dbReference type="Pfam" id="PF00501"/>
    </source>
</evidence>
<reference evidence="3 4" key="1">
    <citation type="journal article" date="2012" name="J. Bacteriol.">
        <title>Draft Genome Sequence of the Extremely Halophilic Archaeon Halogranum salarium B-1T.</title>
        <authorList>
            <person name="Kim K.K."/>
            <person name="Lee K.C."/>
            <person name="Lee J.S."/>
        </authorList>
    </citation>
    <scope>NUCLEOTIDE SEQUENCE [LARGE SCALE GENOMIC DNA]</scope>
    <source>
        <strain evidence="3 4">B-1</strain>
    </source>
</reference>
<dbReference type="Pfam" id="PF13193">
    <property type="entry name" value="AMP-binding_C"/>
    <property type="match status" value="1"/>
</dbReference>
<dbReference type="EMBL" id="ALJD01000009">
    <property type="protein sequence ID" value="EJN58321.1"/>
    <property type="molecule type" value="Genomic_DNA"/>
</dbReference>